<organism evidence="1">
    <name type="scientific">marine metagenome</name>
    <dbReference type="NCBI Taxonomy" id="408172"/>
    <lineage>
        <taxon>unclassified sequences</taxon>
        <taxon>metagenomes</taxon>
        <taxon>ecological metagenomes</taxon>
    </lineage>
</organism>
<dbReference type="AlphaFoldDB" id="A0A381QRC1"/>
<gene>
    <name evidence="1" type="ORF">METZ01_LOCUS34132</name>
</gene>
<protein>
    <submittedName>
        <fullName evidence="1">Uncharacterized protein</fullName>
    </submittedName>
</protein>
<dbReference type="EMBL" id="UINC01001460">
    <property type="protein sequence ID" value="SUZ81278.1"/>
    <property type="molecule type" value="Genomic_DNA"/>
</dbReference>
<sequence length="38" mass="4025">MGADYWVSREILDETVQLVRGCAALAGVSMADRLGGVN</sequence>
<reference evidence="1" key="1">
    <citation type="submission" date="2018-05" db="EMBL/GenBank/DDBJ databases">
        <authorList>
            <person name="Lanie J.A."/>
            <person name="Ng W.-L."/>
            <person name="Kazmierczak K.M."/>
            <person name="Andrzejewski T.M."/>
            <person name="Davidsen T.M."/>
            <person name="Wayne K.J."/>
            <person name="Tettelin H."/>
            <person name="Glass J.I."/>
            <person name="Rusch D."/>
            <person name="Podicherti R."/>
            <person name="Tsui H.-C.T."/>
            <person name="Winkler M.E."/>
        </authorList>
    </citation>
    <scope>NUCLEOTIDE SEQUENCE</scope>
</reference>
<evidence type="ECO:0000313" key="1">
    <source>
        <dbReference type="EMBL" id="SUZ81278.1"/>
    </source>
</evidence>
<accession>A0A381QRC1</accession>
<name>A0A381QRC1_9ZZZZ</name>
<proteinExistence type="predicted"/>